<organism evidence="1">
    <name type="scientific">Myoviridae sp. ct3mI7</name>
    <dbReference type="NCBI Taxonomy" id="2825028"/>
    <lineage>
        <taxon>Viruses</taxon>
        <taxon>Duplodnaviria</taxon>
        <taxon>Heunggongvirae</taxon>
        <taxon>Uroviricota</taxon>
        <taxon>Caudoviricetes</taxon>
    </lineage>
</organism>
<evidence type="ECO:0000313" key="1">
    <source>
        <dbReference type="EMBL" id="DAE18845.1"/>
    </source>
</evidence>
<accession>A0A8S5QJ95</accession>
<name>A0A8S5QJ95_9CAUD</name>
<proteinExistence type="predicted"/>
<reference evidence="1" key="1">
    <citation type="journal article" date="2021" name="Proc. Natl. Acad. Sci. U.S.A.">
        <title>A Catalog of Tens of Thousands of Viruses from Human Metagenomes Reveals Hidden Associations with Chronic Diseases.</title>
        <authorList>
            <person name="Tisza M.J."/>
            <person name="Buck C.B."/>
        </authorList>
    </citation>
    <scope>NUCLEOTIDE SEQUENCE</scope>
    <source>
        <strain evidence="1">Ct3mI7</strain>
    </source>
</reference>
<protein>
    <submittedName>
        <fullName evidence="1">Uncharacterized protein</fullName>
    </submittedName>
</protein>
<dbReference type="EMBL" id="BK015664">
    <property type="protein sequence ID" value="DAE18845.1"/>
    <property type="molecule type" value="Genomic_DNA"/>
</dbReference>
<sequence>MLITQQRIPVPDSQDRDCVKIAGMALAYAQPVRPAADVPMER</sequence>